<name>A0A4C1T2T9_EUMVA</name>
<keyword evidence="3" id="KW-1185">Reference proteome</keyword>
<evidence type="ECO:0000256" key="1">
    <source>
        <dbReference type="SAM" id="MobiDB-lite"/>
    </source>
</evidence>
<accession>A0A4C1T2T9</accession>
<dbReference type="AlphaFoldDB" id="A0A4C1T2T9"/>
<evidence type="ECO:0000313" key="2">
    <source>
        <dbReference type="EMBL" id="GBP07880.1"/>
    </source>
</evidence>
<proteinExistence type="predicted"/>
<dbReference type="Proteomes" id="UP000299102">
    <property type="component" value="Unassembled WGS sequence"/>
</dbReference>
<reference evidence="2 3" key="1">
    <citation type="journal article" date="2019" name="Commun. Biol.">
        <title>The bagworm genome reveals a unique fibroin gene that provides high tensile strength.</title>
        <authorList>
            <person name="Kono N."/>
            <person name="Nakamura H."/>
            <person name="Ohtoshi R."/>
            <person name="Tomita M."/>
            <person name="Numata K."/>
            <person name="Arakawa K."/>
        </authorList>
    </citation>
    <scope>NUCLEOTIDE SEQUENCE [LARGE SCALE GENOMIC DNA]</scope>
</reference>
<comment type="caution">
    <text evidence="2">The sequence shown here is derived from an EMBL/GenBank/DDBJ whole genome shotgun (WGS) entry which is preliminary data.</text>
</comment>
<organism evidence="2 3">
    <name type="scientific">Eumeta variegata</name>
    <name type="common">Bagworm moth</name>
    <name type="synonym">Eumeta japonica</name>
    <dbReference type="NCBI Taxonomy" id="151549"/>
    <lineage>
        <taxon>Eukaryota</taxon>
        <taxon>Metazoa</taxon>
        <taxon>Ecdysozoa</taxon>
        <taxon>Arthropoda</taxon>
        <taxon>Hexapoda</taxon>
        <taxon>Insecta</taxon>
        <taxon>Pterygota</taxon>
        <taxon>Neoptera</taxon>
        <taxon>Endopterygota</taxon>
        <taxon>Lepidoptera</taxon>
        <taxon>Glossata</taxon>
        <taxon>Ditrysia</taxon>
        <taxon>Tineoidea</taxon>
        <taxon>Psychidae</taxon>
        <taxon>Oiketicinae</taxon>
        <taxon>Eumeta</taxon>
    </lineage>
</organism>
<gene>
    <name evidence="2" type="ORF">EVAR_78048_1</name>
</gene>
<evidence type="ECO:0000313" key="3">
    <source>
        <dbReference type="Proteomes" id="UP000299102"/>
    </source>
</evidence>
<feature type="region of interest" description="Disordered" evidence="1">
    <location>
        <begin position="129"/>
        <end position="150"/>
    </location>
</feature>
<dbReference type="EMBL" id="BGZK01000028">
    <property type="protein sequence ID" value="GBP07880.1"/>
    <property type="molecule type" value="Genomic_DNA"/>
</dbReference>
<protein>
    <submittedName>
        <fullName evidence="2">Uncharacterized protein</fullName>
    </submittedName>
</protein>
<sequence>MTHAQVHNTSPLSREYKAPGSETTSFTVCLFYCTHVAMKILTCCALLAAVALCSAAPPERHPAAERAQVADVHDVIYLVPRPDLASLGTIASASTDGTGIGFGSGVSFKFFNLFKTAFGTSGGIGKGLRYGSGSDGDGEETSTGVLGSDV</sequence>